<proteinExistence type="predicted"/>
<dbReference type="Proteomes" id="UP000078383">
    <property type="component" value="Unassembled WGS sequence"/>
</dbReference>
<dbReference type="RefSeq" id="WP_055170939.1">
    <property type="nucleotide sequence ID" value="NZ_CACRUQ010000005.1"/>
</dbReference>
<organism evidence="2 3">
    <name type="scientific">[Ruminococcus] torques</name>
    <dbReference type="NCBI Taxonomy" id="33039"/>
    <lineage>
        <taxon>Bacteria</taxon>
        <taxon>Bacillati</taxon>
        <taxon>Bacillota</taxon>
        <taxon>Clostridia</taxon>
        <taxon>Lachnospirales</taxon>
        <taxon>Lachnospiraceae</taxon>
        <taxon>Mediterraneibacter</taxon>
    </lineage>
</organism>
<dbReference type="PANTHER" id="PTHR34821:SF3">
    <property type="entry name" value="MEMBRANE PROTEIN"/>
    <property type="match status" value="1"/>
</dbReference>
<name>A0A174Z4Z1_9FIRM</name>
<gene>
    <name evidence="2" type="ORF">ERS852502_00520</name>
</gene>
<dbReference type="EMBL" id="CZBX01000002">
    <property type="protein sequence ID" value="CUQ82474.1"/>
    <property type="molecule type" value="Genomic_DNA"/>
</dbReference>
<accession>A0A174Z4Z1</accession>
<dbReference type="PANTHER" id="PTHR34821">
    <property type="entry name" value="INNER MEMBRANE PROTEIN YDCZ"/>
    <property type="match status" value="1"/>
</dbReference>
<dbReference type="OrthoDB" id="9789346at2"/>
<dbReference type="GO" id="GO:0005886">
    <property type="term" value="C:plasma membrane"/>
    <property type="evidence" value="ECO:0007669"/>
    <property type="project" value="TreeGrafter"/>
</dbReference>
<feature type="transmembrane region" description="Helical" evidence="1">
    <location>
        <begin position="31"/>
        <end position="53"/>
    </location>
</feature>
<keyword evidence="1" id="KW-1133">Transmembrane helix</keyword>
<sequence length="143" mass="15338">MAGFLIALLSGALMSVQGVFNAQVTKTTGIWVSNGWVQLSAFLLCLFVWLATGRDSVVALMEVQPRYMLLGGVIGAGITWTVIKSVDALGPARSALFIVVSQLAVAYLISLSGMFGMEKEPFSWRKLIGLLIAAGGIVLFQWK</sequence>
<feature type="transmembrane region" description="Helical" evidence="1">
    <location>
        <begin position="65"/>
        <end position="83"/>
    </location>
</feature>
<reference evidence="2 3" key="1">
    <citation type="submission" date="2015-09" db="EMBL/GenBank/DDBJ databases">
        <authorList>
            <consortium name="Pathogen Informatics"/>
        </authorList>
    </citation>
    <scope>NUCLEOTIDE SEQUENCE [LARGE SCALE GENOMIC DNA]</scope>
    <source>
        <strain evidence="2 3">2789STDY5834889</strain>
    </source>
</reference>
<feature type="transmembrane region" description="Helical" evidence="1">
    <location>
        <begin position="95"/>
        <end position="115"/>
    </location>
</feature>
<keyword evidence="1" id="KW-0472">Membrane</keyword>
<evidence type="ECO:0000313" key="3">
    <source>
        <dbReference type="Proteomes" id="UP000078383"/>
    </source>
</evidence>
<keyword evidence="1" id="KW-0812">Transmembrane</keyword>
<dbReference type="InterPro" id="IPR006750">
    <property type="entry name" value="YdcZ"/>
</dbReference>
<protein>
    <submittedName>
        <fullName evidence="2">Uncharacterized protein conserved in bacteria</fullName>
    </submittedName>
</protein>
<dbReference type="AlphaFoldDB" id="A0A174Z4Z1"/>
<feature type="transmembrane region" description="Helical" evidence="1">
    <location>
        <begin position="127"/>
        <end position="142"/>
    </location>
</feature>
<evidence type="ECO:0000256" key="1">
    <source>
        <dbReference type="SAM" id="Phobius"/>
    </source>
</evidence>
<dbReference type="Pfam" id="PF04657">
    <property type="entry name" value="DMT_YdcZ"/>
    <property type="match status" value="1"/>
</dbReference>
<evidence type="ECO:0000313" key="2">
    <source>
        <dbReference type="EMBL" id="CUQ82474.1"/>
    </source>
</evidence>